<keyword evidence="2" id="KW-1185">Reference proteome</keyword>
<evidence type="ECO:0000313" key="1">
    <source>
        <dbReference type="EMBL" id="KAB0264392.1"/>
    </source>
</evidence>
<dbReference type="Proteomes" id="UP000325684">
    <property type="component" value="Unassembled WGS sequence"/>
</dbReference>
<proteinExistence type="predicted"/>
<organism evidence="1 2">
    <name type="scientific">Microvirga brassicacearum</name>
    <dbReference type="NCBI Taxonomy" id="2580413"/>
    <lineage>
        <taxon>Bacteria</taxon>
        <taxon>Pseudomonadati</taxon>
        <taxon>Pseudomonadota</taxon>
        <taxon>Alphaproteobacteria</taxon>
        <taxon>Hyphomicrobiales</taxon>
        <taxon>Methylobacteriaceae</taxon>
        <taxon>Microvirga</taxon>
    </lineage>
</organism>
<dbReference type="OrthoDB" id="8020622at2"/>
<accession>A0A5N3P3V5</accession>
<comment type="caution">
    <text evidence="1">The sequence shown here is derived from an EMBL/GenBank/DDBJ whole genome shotgun (WGS) entry which is preliminary data.</text>
</comment>
<protein>
    <submittedName>
        <fullName evidence="1">DUF1127 domain-containing protein</fullName>
    </submittedName>
</protein>
<sequence length="100" mass="11385">MILFAPYFPNSGNSAVGEVTMALRTQPEHREMLALADLDDGTLRDIGLRRTDLYAIPAKRLIQPRSCRTRRRRWSTITNSLRRAFSFATISCCPDPLSCR</sequence>
<dbReference type="EMBL" id="VCMV01000072">
    <property type="protein sequence ID" value="KAB0264392.1"/>
    <property type="molecule type" value="Genomic_DNA"/>
</dbReference>
<evidence type="ECO:0000313" key="2">
    <source>
        <dbReference type="Proteomes" id="UP000325684"/>
    </source>
</evidence>
<reference evidence="1 2" key="1">
    <citation type="journal article" date="2019" name="Microorganisms">
        <title>Genome Insights into the Novel Species Microvirga brassicacearum, a Rapeseed Endophyte with Biotechnological Potential.</title>
        <authorList>
            <person name="Jimenez-Gomez A."/>
            <person name="Saati-Santamaria Z."/>
            <person name="Igual J.M."/>
            <person name="Rivas R."/>
            <person name="Mateos P.F."/>
            <person name="Garcia-Fraile P."/>
        </authorList>
    </citation>
    <scope>NUCLEOTIDE SEQUENCE [LARGE SCALE GENOMIC DNA]</scope>
    <source>
        <strain evidence="1 2">CDVBN77</strain>
    </source>
</reference>
<gene>
    <name evidence="1" type="ORF">FEZ63_23330</name>
</gene>
<dbReference type="AlphaFoldDB" id="A0A5N3P3V5"/>
<name>A0A5N3P3V5_9HYPH</name>